<dbReference type="STRING" id="2903.R1B4V4"/>
<dbReference type="Proteomes" id="UP000013827">
    <property type="component" value="Unassembled WGS sequence"/>
</dbReference>
<dbReference type="Gene3D" id="3.30.420.10">
    <property type="entry name" value="Ribonuclease H-like superfamily/Ribonuclease H"/>
    <property type="match status" value="1"/>
</dbReference>
<dbReference type="InterPro" id="IPR012337">
    <property type="entry name" value="RNaseH-like_sf"/>
</dbReference>
<name>A0A0D3HYK7_EMIH1</name>
<sequence>MTLVSASTLLQQHLLAQGAPRAAARLARAPAPPVSPPLFSLDAPIHLCDTPSSADALAQMLRRTLASANDTTLAFDAEWRPDGRGRCKSHPPSLLQLSTADGVWLVDLEAAAVVEHPERPLVLFAEVLRSESVRKLGFAVQGDLDRLQLRCSPRAGFAPGFALTARRVVDLREACNRTLPGVEPPCAGGLAAQLSRWAGVTLDKAPPRVERELAASPAAHTDAAADTDAAVDDTEAAELEATQAEGLERVRVAVAAAAAALAGAVPGRVPPVPLRAGVRVLCHPSLGECAELWGSSGDPLHILRVQSPRVALPHLAAAAARGLAPGEPAFAWLPPPGLGLVVDSSLSVLARKLRMVGVDTRVAGEVIKGQQPAGGEGQGSPALSPAAAAEAAAANGGGAEAHMRSAALEGRLIVMNAGAKRAAGALPGAAYRLLATDASAQFAELLAVLELSGLVDAGGSRCGICNGDEWQTLRPDEVEAGQVPHAVLRVQPVFYRCGACMQMFWPGDKYESTMDGLRAEGRDVPPRRPPPTSKDGYAALDNANEI</sequence>
<dbReference type="InterPro" id="IPR052408">
    <property type="entry name" value="Exonuclease_MUT-7-like"/>
</dbReference>
<feature type="region of interest" description="Disordered" evidence="1">
    <location>
        <begin position="518"/>
        <end position="546"/>
    </location>
</feature>
<reference evidence="3" key="2">
    <citation type="submission" date="2024-10" db="UniProtKB">
        <authorList>
            <consortium name="EnsemblProtists"/>
        </authorList>
    </citation>
    <scope>IDENTIFICATION</scope>
</reference>
<dbReference type="HOGENOM" id="CLU_499172_0_0_1"/>
<dbReference type="InterPro" id="IPR002782">
    <property type="entry name" value="Mut7-C_RNAse_dom"/>
</dbReference>
<dbReference type="GO" id="GO:0003676">
    <property type="term" value="F:nucleic acid binding"/>
    <property type="evidence" value="ECO:0007669"/>
    <property type="project" value="InterPro"/>
</dbReference>
<organism evidence="3 4">
    <name type="scientific">Emiliania huxleyi (strain CCMP1516)</name>
    <dbReference type="NCBI Taxonomy" id="280463"/>
    <lineage>
        <taxon>Eukaryota</taxon>
        <taxon>Haptista</taxon>
        <taxon>Haptophyta</taxon>
        <taxon>Prymnesiophyceae</taxon>
        <taxon>Isochrysidales</taxon>
        <taxon>Noelaerhabdaceae</taxon>
        <taxon>Emiliania</taxon>
    </lineage>
</organism>
<reference evidence="4" key="1">
    <citation type="journal article" date="2013" name="Nature">
        <title>Pan genome of the phytoplankton Emiliania underpins its global distribution.</title>
        <authorList>
            <person name="Read B.A."/>
            <person name="Kegel J."/>
            <person name="Klute M.J."/>
            <person name="Kuo A."/>
            <person name="Lefebvre S.C."/>
            <person name="Maumus F."/>
            <person name="Mayer C."/>
            <person name="Miller J."/>
            <person name="Monier A."/>
            <person name="Salamov A."/>
            <person name="Young J."/>
            <person name="Aguilar M."/>
            <person name="Claverie J.M."/>
            <person name="Frickenhaus S."/>
            <person name="Gonzalez K."/>
            <person name="Herman E.K."/>
            <person name="Lin Y.C."/>
            <person name="Napier J."/>
            <person name="Ogata H."/>
            <person name="Sarno A.F."/>
            <person name="Shmutz J."/>
            <person name="Schroeder D."/>
            <person name="de Vargas C."/>
            <person name="Verret F."/>
            <person name="von Dassow P."/>
            <person name="Valentin K."/>
            <person name="Van de Peer Y."/>
            <person name="Wheeler G."/>
            <person name="Dacks J.B."/>
            <person name="Delwiche C.F."/>
            <person name="Dyhrman S.T."/>
            <person name="Glockner G."/>
            <person name="John U."/>
            <person name="Richards T."/>
            <person name="Worden A.Z."/>
            <person name="Zhang X."/>
            <person name="Grigoriev I.V."/>
            <person name="Allen A.E."/>
            <person name="Bidle K."/>
            <person name="Borodovsky M."/>
            <person name="Bowler C."/>
            <person name="Brownlee C."/>
            <person name="Cock J.M."/>
            <person name="Elias M."/>
            <person name="Gladyshev V.N."/>
            <person name="Groth M."/>
            <person name="Guda C."/>
            <person name="Hadaegh A."/>
            <person name="Iglesias-Rodriguez M.D."/>
            <person name="Jenkins J."/>
            <person name="Jones B.M."/>
            <person name="Lawson T."/>
            <person name="Leese F."/>
            <person name="Lindquist E."/>
            <person name="Lobanov A."/>
            <person name="Lomsadze A."/>
            <person name="Malik S.B."/>
            <person name="Marsh M.E."/>
            <person name="Mackinder L."/>
            <person name="Mock T."/>
            <person name="Mueller-Roeber B."/>
            <person name="Pagarete A."/>
            <person name="Parker M."/>
            <person name="Probert I."/>
            <person name="Quesneville H."/>
            <person name="Raines C."/>
            <person name="Rensing S.A."/>
            <person name="Riano-Pachon D.M."/>
            <person name="Richier S."/>
            <person name="Rokitta S."/>
            <person name="Shiraiwa Y."/>
            <person name="Soanes D.M."/>
            <person name="van der Giezen M."/>
            <person name="Wahlund T.M."/>
            <person name="Williams B."/>
            <person name="Wilson W."/>
            <person name="Wolfe G."/>
            <person name="Wurch L.L."/>
        </authorList>
    </citation>
    <scope>NUCLEOTIDE SEQUENCE</scope>
</reference>
<accession>A0A0D3HYK7</accession>
<dbReference type="KEGG" id="ehx:EMIHUDRAFT_453977"/>
<evidence type="ECO:0000313" key="3">
    <source>
        <dbReference type="EnsemblProtists" id="EOD04092"/>
    </source>
</evidence>
<dbReference type="EnsemblProtists" id="EOD04092">
    <property type="protein sequence ID" value="EOD04092"/>
    <property type="gene ID" value="EMIHUDRAFT_453977"/>
</dbReference>
<evidence type="ECO:0000256" key="1">
    <source>
        <dbReference type="SAM" id="MobiDB-lite"/>
    </source>
</evidence>
<feature type="domain" description="Mut7-C RNAse" evidence="2">
    <location>
        <begin position="340"/>
        <end position="513"/>
    </location>
</feature>
<dbReference type="GeneID" id="17250172"/>
<dbReference type="Pfam" id="PF01927">
    <property type="entry name" value="Mut7-C"/>
    <property type="match status" value="1"/>
</dbReference>
<keyword evidence="4" id="KW-1185">Reference proteome</keyword>
<evidence type="ECO:0000313" key="4">
    <source>
        <dbReference type="Proteomes" id="UP000013827"/>
    </source>
</evidence>
<dbReference type="SUPFAM" id="SSF53098">
    <property type="entry name" value="Ribonuclease H-like"/>
    <property type="match status" value="1"/>
</dbReference>
<dbReference type="RefSeq" id="XP_005756521.1">
    <property type="nucleotide sequence ID" value="XM_005756464.1"/>
</dbReference>
<proteinExistence type="predicted"/>
<dbReference type="AlphaFoldDB" id="A0A0D3HYK7"/>
<dbReference type="InterPro" id="IPR036754">
    <property type="entry name" value="YbaK/aa-tRNA-synt-asso_dom_sf"/>
</dbReference>
<dbReference type="PANTHER" id="PTHR47765">
    <property type="entry name" value="3'-5' EXONUCLEASE DOMAIN-CONTAINING PROTEIN"/>
    <property type="match status" value="1"/>
</dbReference>
<dbReference type="Gene3D" id="3.90.960.10">
    <property type="entry name" value="YbaK/aminoacyl-tRNA synthetase-associated domain"/>
    <property type="match status" value="1"/>
</dbReference>
<dbReference type="GO" id="GO:0002161">
    <property type="term" value="F:aminoacyl-tRNA deacylase activity"/>
    <property type="evidence" value="ECO:0007669"/>
    <property type="project" value="InterPro"/>
</dbReference>
<protein>
    <recommendedName>
        <fullName evidence="2">Mut7-C RNAse domain-containing protein</fullName>
    </recommendedName>
</protein>
<dbReference type="InterPro" id="IPR036397">
    <property type="entry name" value="RNaseH_sf"/>
</dbReference>
<dbReference type="PANTHER" id="PTHR47765:SF2">
    <property type="entry name" value="EXONUCLEASE MUT-7 HOMOLOG"/>
    <property type="match status" value="1"/>
</dbReference>
<evidence type="ECO:0000259" key="2">
    <source>
        <dbReference type="Pfam" id="PF01927"/>
    </source>
</evidence>
<dbReference type="SUPFAM" id="SSF55826">
    <property type="entry name" value="YbaK/ProRS associated domain"/>
    <property type="match status" value="1"/>
</dbReference>
<dbReference type="PaxDb" id="2903-EOD04092"/>